<dbReference type="RefSeq" id="WP_320378223.1">
    <property type="nucleotide sequence ID" value="NZ_JAWDIQ010000001.1"/>
</dbReference>
<reference evidence="1 2" key="1">
    <citation type="submission" date="2023-10" db="EMBL/GenBank/DDBJ databases">
        <title>Virgibacillus soli CC-YMP-6 genome.</title>
        <authorList>
            <person name="Miliotis G."/>
            <person name="Sengupta P."/>
            <person name="Hameed A."/>
            <person name="Chuvochina M."/>
            <person name="Mcdonagh F."/>
            <person name="Simpson A.C."/>
            <person name="Singh N.K."/>
            <person name="Rekha P.D."/>
            <person name="Raman K."/>
            <person name="Hugenholtz P."/>
            <person name="Venkateswaran K."/>
        </authorList>
    </citation>
    <scope>NUCLEOTIDE SEQUENCE [LARGE SCALE GENOMIC DNA]</scope>
    <source>
        <strain evidence="1 2">CC-YMP-6</strain>
    </source>
</reference>
<protein>
    <submittedName>
        <fullName evidence="1">Uncharacterized protein</fullName>
    </submittedName>
</protein>
<dbReference type="Proteomes" id="UP001275315">
    <property type="component" value="Unassembled WGS sequence"/>
</dbReference>
<gene>
    <name evidence="1" type="ORF">RWD45_00475</name>
</gene>
<comment type="caution">
    <text evidence="1">The sequence shown here is derived from an EMBL/GenBank/DDBJ whole genome shotgun (WGS) entry which is preliminary data.</text>
</comment>
<evidence type="ECO:0000313" key="1">
    <source>
        <dbReference type="EMBL" id="MDY0407392.1"/>
    </source>
</evidence>
<keyword evidence="2" id="KW-1185">Reference proteome</keyword>
<organism evidence="1 2">
    <name type="scientific">Paracerasibacillus soli</name>
    <dbReference type="NCBI Taxonomy" id="480284"/>
    <lineage>
        <taxon>Bacteria</taxon>
        <taxon>Bacillati</taxon>
        <taxon>Bacillota</taxon>
        <taxon>Bacilli</taxon>
        <taxon>Bacillales</taxon>
        <taxon>Bacillaceae</taxon>
        <taxon>Paracerasibacillus</taxon>
    </lineage>
</organism>
<sequence length="82" mass="9670">MKSHDWFIFDKAIVNGLEQEMIDFINNYMDELESKYDEVYLIRNHKKVKITEIGKTRGFMPDFPSLFKGYGMHLSSVFGAEK</sequence>
<name>A0ABU5CM00_9BACI</name>
<dbReference type="EMBL" id="JAWDIQ010000001">
    <property type="protein sequence ID" value="MDY0407392.1"/>
    <property type="molecule type" value="Genomic_DNA"/>
</dbReference>
<proteinExistence type="predicted"/>
<evidence type="ECO:0000313" key="2">
    <source>
        <dbReference type="Proteomes" id="UP001275315"/>
    </source>
</evidence>
<accession>A0ABU5CM00</accession>